<dbReference type="OrthoDB" id="319764at2"/>
<dbReference type="SMART" id="SM00939">
    <property type="entry name" value="PepX_C"/>
    <property type="match status" value="1"/>
</dbReference>
<dbReference type="EMBL" id="RSDW01000001">
    <property type="protein sequence ID" value="RSL16683.1"/>
    <property type="molecule type" value="Genomic_DNA"/>
</dbReference>
<feature type="chain" id="PRO_5018754654" description="Xaa-Pro dipeptidyl-peptidase C-terminal domain-containing protein" evidence="2">
    <location>
        <begin position="19"/>
        <end position="662"/>
    </location>
</feature>
<dbReference type="NCBIfam" id="TIGR00976">
    <property type="entry name" value="CocE_NonD"/>
    <property type="match status" value="1"/>
</dbReference>
<feature type="domain" description="Xaa-Pro dipeptidyl-peptidase C-terminal" evidence="3">
    <location>
        <begin position="389"/>
        <end position="656"/>
    </location>
</feature>
<dbReference type="Gene3D" id="1.10.3020.10">
    <property type="entry name" value="alpha-amino acid ester hydrolase ( Helical cap domain)"/>
    <property type="match status" value="1"/>
</dbReference>
<name>A0A3R9PS42_9BACT</name>
<keyword evidence="2" id="KW-0732">Signal</keyword>
<evidence type="ECO:0000313" key="5">
    <source>
        <dbReference type="Proteomes" id="UP000269669"/>
    </source>
</evidence>
<dbReference type="InterPro" id="IPR050585">
    <property type="entry name" value="Xaa-Pro_dipeptidyl-ppase/CocE"/>
</dbReference>
<dbReference type="Pfam" id="PF08530">
    <property type="entry name" value="PepX_C"/>
    <property type="match status" value="1"/>
</dbReference>
<proteinExistence type="predicted"/>
<feature type="signal peptide" evidence="2">
    <location>
        <begin position="1"/>
        <end position="18"/>
    </location>
</feature>
<dbReference type="Proteomes" id="UP000269669">
    <property type="component" value="Unassembled WGS sequence"/>
</dbReference>
<dbReference type="Gene3D" id="2.60.120.260">
    <property type="entry name" value="Galactose-binding domain-like"/>
    <property type="match status" value="1"/>
</dbReference>
<dbReference type="GO" id="GO:0008239">
    <property type="term" value="F:dipeptidyl-peptidase activity"/>
    <property type="evidence" value="ECO:0007669"/>
    <property type="project" value="InterPro"/>
</dbReference>
<dbReference type="InterPro" id="IPR013736">
    <property type="entry name" value="Xaa-Pro_dipept_C"/>
</dbReference>
<dbReference type="SUPFAM" id="SSF53474">
    <property type="entry name" value="alpha/beta-Hydrolases"/>
    <property type="match status" value="1"/>
</dbReference>
<gene>
    <name evidence="4" type="ORF">EDE15_2204</name>
</gene>
<dbReference type="PANTHER" id="PTHR43056:SF10">
    <property type="entry name" value="COCE_NOND FAMILY, PUTATIVE (AFU_ORTHOLOGUE AFUA_7G00600)-RELATED"/>
    <property type="match status" value="1"/>
</dbReference>
<accession>A0A3R9PS42</accession>
<organism evidence="4 5">
    <name type="scientific">Edaphobacter aggregans</name>
    <dbReference type="NCBI Taxonomy" id="570835"/>
    <lineage>
        <taxon>Bacteria</taxon>
        <taxon>Pseudomonadati</taxon>
        <taxon>Acidobacteriota</taxon>
        <taxon>Terriglobia</taxon>
        <taxon>Terriglobales</taxon>
        <taxon>Acidobacteriaceae</taxon>
        <taxon>Edaphobacter</taxon>
    </lineage>
</organism>
<dbReference type="InterPro" id="IPR005674">
    <property type="entry name" value="CocE/Ser_esterase"/>
</dbReference>
<dbReference type="RefSeq" id="WP_125485257.1">
    <property type="nucleotide sequence ID" value="NZ_RSDW01000001.1"/>
</dbReference>
<sequence>MRLLALAILFAIAPLAIAQRPQQNLTPEQTKALIAKRESIEKQLEDVAIIDRKVMVPMRDGVRMAADIYRPKDTSKKYPIIFSRTPYNFNFWDVRLGTYRDMTNELDAVKRGYVLVEMNERGHFFSEGNYDILGAPLTDADDQFTWMSTQPWSSGKIGLIGCSSTAEWQLAAASLGNKALTTIIPESFGAGVGKVGPYNEQGNWYRGGAVQMLFIDWLYGEQNQVRPTFPKDTTQADLIKASKMFDLAPAMPPVDWAKAFEHLPEQDIISAVGGPKGIFSDKMDNTTGGAMIQRTPNDPAWRKGGIWQSDTMPIHVPGYWFMTWYDVSTGPNLAAYNFVRNDATNPAKDQQYAVIAPTLHCGYKRATENTVVGERSMGDARLDYDALTYAWFDHFLKGEDNGVLEKQPKVTYFTMGSNKWQHANSWPPEGAKPITLTLTSGGHANTLHGDGKLEFASTTPTPAKSKLKPTPDVADLFVYDPMHPTPSYGGNVCCAANTIPGMGGALDQRKMEERPDILVYTSEPLKEGIEVSGPITATLYVSSDVKDTDVTVKVIDVLPDGTAYNLDETIQRLRYRDGDDHTVWMEKDKVYKVTLSPMNTSNFFDAGHRIRIEVAGSNFPRFDRNLNTGGNNYDETNGVVAHTQIHHSTQYPSAITLSVVKH</sequence>
<dbReference type="InterPro" id="IPR008979">
    <property type="entry name" value="Galactose-bd-like_sf"/>
</dbReference>
<dbReference type="SUPFAM" id="SSF49785">
    <property type="entry name" value="Galactose-binding domain-like"/>
    <property type="match status" value="1"/>
</dbReference>
<evidence type="ECO:0000256" key="1">
    <source>
        <dbReference type="ARBA" id="ARBA00022801"/>
    </source>
</evidence>
<evidence type="ECO:0000313" key="4">
    <source>
        <dbReference type="EMBL" id="RSL16683.1"/>
    </source>
</evidence>
<dbReference type="AlphaFoldDB" id="A0A3R9PS42"/>
<dbReference type="InterPro" id="IPR029058">
    <property type="entry name" value="AB_hydrolase_fold"/>
</dbReference>
<keyword evidence="5" id="KW-1185">Reference proteome</keyword>
<dbReference type="Gene3D" id="3.40.50.1820">
    <property type="entry name" value="alpha/beta hydrolase"/>
    <property type="match status" value="1"/>
</dbReference>
<reference evidence="4 5" key="1">
    <citation type="submission" date="2018-12" db="EMBL/GenBank/DDBJ databases">
        <title>Sequencing of bacterial isolates from soil warming experiment in Harvard Forest, Massachusetts, USA.</title>
        <authorList>
            <person name="Deangelis K."/>
        </authorList>
    </citation>
    <scope>NUCLEOTIDE SEQUENCE [LARGE SCALE GENOMIC DNA]</scope>
    <source>
        <strain evidence="4 5">EB153</strain>
    </source>
</reference>
<dbReference type="InterPro" id="IPR000383">
    <property type="entry name" value="Xaa-Pro-like_dom"/>
</dbReference>
<evidence type="ECO:0000259" key="3">
    <source>
        <dbReference type="SMART" id="SM00939"/>
    </source>
</evidence>
<dbReference type="Pfam" id="PF02129">
    <property type="entry name" value="Peptidase_S15"/>
    <property type="match status" value="1"/>
</dbReference>
<protein>
    <recommendedName>
        <fullName evidence="3">Xaa-Pro dipeptidyl-peptidase C-terminal domain-containing protein</fullName>
    </recommendedName>
</protein>
<comment type="caution">
    <text evidence="4">The sequence shown here is derived from an EMBL/GenBank/DDBJ whole genome shotgun (WGS) entry which is preliminary data.</text>
</comment>
<evidence type="ECO:0000256" key="2">
    <source>
        <dbReference type="SAM" id="SignalP"/>
    </source>
</evidence>
<dbReference type="PANTHER" id="PTHR43056">
    <property type="entry name" value="PEPTIDASE S9 PROLYL OLIGOPEPTIDASE"/>
    <property type="match status" value="1"/>
</dbReference>
<keyword evidence="1" id="KW-0378">Hydrolase</keyword>